<evidence type="ECO:0000256" key="5">
    <source>
        <dbReference type="ARBA" id="ARBA00022729"/>
    </source>
</evidence>
<dbReference type="RefSeq" id="WP_069957542.1">
    <property type="nucleotide sequence ID" value="NZ_MCGG01000019.1"/>
</dbReference>
<evidence type="ECO:0000256" key="10">
    <source>
        <dbReference type="PROSITE-ProRule" id="PRU00473"/>
    </source>
</evidence>
<dbReference type="InterPro" id="IPR027385">
    <property type="entry name" value="Beta-barrel_OMP"/>
</dbReference>
<keyword evidence="8 10" id="KW-0472">Membrane</keyword>
<dbReference type="PANTHER" id="PTHR30329:SF21">
    <property type="entry name" value="LIPOPROTEIN YIAD-RELATED"/>
    <property type="match status" value="1"/>
</dbReference>
<dbReference type="SUPFAM" id="SSF56925">
    <property type="entry name" value="OMPA-like"/>
    <property type="match status" value="1"/>
</dbReference>
<dbReference type="PRINTS" id="PR01021">
    <property type="entry name" value="OMPADOMAIN"/>
</dbReference>
<protein>
    <recommendedName>
        <fullName evidence="12">OmpA-like domain-containing protein</fullName>
    </recommendedName>
</protein>
<dbReference type="AlphaFoldDB" id="A0A1E5Q8T4"/>
<dbReference type="PROSITE" id="PS51123">
    <property type="entry name" value="OMPA_2"/>
    <property type="match status" value="1"/>
</dbReference>
<dbReference type="CDD" id="cd07185">
    <property type="entry name" value="OmpA_C-like"/>
    <property type="match status" value="1"/>
</dbReference>
<dbReference type="EMBL" id="MCGG01000019">
    <property type="protein sequence ID" value="OEJ67835.1"/>
    <property type="molecule type" value="Genomic_DNA"/>
</dbReference>
<evidence type="ECO:0000313" key="14">
    <source>
        <dbReference type="Proteomes" id="UP000095347"/>
    </source>
</evidence>
<evidence type="ECO:0000313" key="13">
    <source>
        <dbReference type="EMBL" id="OEJ67835.1"/>
    </source>
</evidence>
<accession>A0A1E5Q8T4</accession>
<evidence type="ECO:0000256" key="6">
    <source>
        <dbReference type="ARBA" id="ARBA00023065"/>
    </source>
</evidence>
<organism evidence="13 14">
    <name type="scientific">Magnetovibrio blakemorei</name>
    <dbReference type="NCBI Taxonomy" id="28181"/>
    <lineage>
        <taxon>Bacteria</taxon>
        <taxon>Pseudomonadati</taxon>
        <taxon>Pseudomonadota</taxon>
        <taxon>Alphaproteobacteria</taxon>
        <taxon>Rhodospirillales</taxon>
        <taxon>Magnetovibrionaceae</taxon>
        <taxon>Magnetovibrio</taxon>
    </lineage>
</organism>
<dbReference type="InterPro" id="IPR011250">
    <property type="entry name" value="OMP/PagP_B-barrel"/>
</dbReference>
<keyword evidence="9" id="KW-0998">Cell outer membrane</keyword>
<name>A0A1E5Q8T4_9PROT</name>
<evidence type="ECO:0000256" key="7">
    <source>
        <dbReference type="ARBA" id="ARBA00023114"/>
    </source>
</evidence>
<feature type="chain" id="PRO_5009184133" description="OmpA-like domain-containing protein" evidence="11">
    <location>
        <begin position="25"/>
        <end position="348"/>
    </location>
</feature>
<comment type="caution">
    <text evidence="13">The sequence shown here is derived from an EMBL/GenBank/DDBJ whole genome shotgun (WGS) entry which is preliminary data.</text>
</comment>
<sequence>MSIHFKSAFISAAVVALTLQSAVAQDAGLYVSGAVGLLDVPSTSVTDTASRSVKFDNGYLGALALGYDYASPWRSEVELSRRSAGLDSVSGTNASGHLSATSLMGNVLYDFNTNSKLTPYLGLGVGGARVEMDNASPFGTSSINDSDNVLAGQAIAGVSYALQNNLDVFADYRYFATRDLSMRTAAGNKASFDMNTHSIMVGLRLNFGAPKAQPQPAPVTPVAMAEPAPAPAPAPAPRLPSNYIVFFDWDKAAITPEAAEIIRTAAANAGTMGQVRMVLTGHTDTSGSAKYNLKLSQRRGDAVRAQFEALGFTKSDIQVISKGEADQLVPTDDGVREPQNRRVEIVLP</sequence>
<comment type="subcellular location">
    <subcellularLocation>
        <location evidence="1">Cell outer membrane</location>
        <topology evidence="1">Multi-pass membrane protein</topology>
    </subcellularLocation>
</comment>
<evidence type="ECO:0000256" key="9">
    <source>
        <dbReference type="ARBA" id="ARBA00023237"/>
    </source>
</evidence>
<keyword evidence="2" id="KW-0813">Transport</keyword>
<gene>
    <name evidence="13" type="ORF">BEN30_08070</name>
</gene>
<evidence type="ECO:0000256" key="3">
    <source>
        <dbReference type="ARBA" id="ARBA00022452"/>
    </source>
</evidence>
<dbReference type="Gene3D" id="2.40.160.20">
    <property type="match status" value="1"/>
</dbReference>
<feature type="domain" description="OmpA-like" evidence="12">
    <location>
        <begin position="234"/>
        <end position="348"/>
    </location>
</feature>
<dbReference type="SUPFAM" id="SSF103088">
    <property type="entry name" value="OmpA-like"/>
    <property type="match status" value="1"/>
</dbReference>
<keyword evidence="6" id="KW-0406">Ion transport</keyword>
<dbReference type="InterPro" id="IPR006665">
    <property type="entry name" value="OmpA-like"/>
</dbReference>
<dbReference type="GO" id="GO:0006811">
    <property type="term" value="P:monoatomic ion transport"/>
    <property type="evidence" value="ECO:0007669"/>
    <property type="project" value="UniProtKB-KW"/>
</dbReference>
<keyword evidence="14" id="KW-1185">Reference proteome</keyword>
<evidence type="ECO:0000256" key="8">
    <source>
        <dbReference type="ARBA" id="ARBA00023136"/>
    </source>
</evidence>
<dbReference type="InterPro" id="IPR050330">
    <property type="entry name" value="Bact_OuterMem_StrucFunc"/>
</dbReference>
<keyword evidence="3" id="KW-1134">Transmembrane beta strand</keyword>
<evidence type="ECO:0000256" key="4">
    <source>
        <dbReference type="ARBA" id="ARBA00022692"/>
    </source>
</evidence>
<dbReference type="GO" id="GO:0046930">
    <property type="term" value="C:pore complex"/>
    <property type="evidence" value="ECO:0007669"/>
    <property type="project" value="UniProtKB-KW"/>
</dbReference>
<evidence type="ECO:0000259" key="12">
    <source>
        <dbReference type="PROSITE" id="PS51123"/>
    </source>
</evidence>
<keyword evidence="7" id="KW-0626">Porin</keyword>
<evidence type="ECO:0000256" key="2">
    <source>
        <dbReference type="ARBA" id="ARBA00022448"/>
    </source>
</evidence>
<dbReference type="OrthoDB" id="189250at2"/>
<dbReference type="Pfam" id="PF13505">
    <property type="entry name" value="OMP_b-brl"/>
    <property type="match status" value="1"/>
</dbReference>
<dbReference type="Proteomes" id="UP000095347">
    <property type="component" value="Unassembled WGS sequence"/>
</dbReference>
<proteinExistence type="predicted"/>
<dbReference type="STRING" id="28181.BEN30_08070"/>
<dbReference type="GO" id="GO:0009279">
    <property type="term" value="C:cell outer membrane"/>
    <property type="evidence" value="ECO:0007669"/>
    <property type="project" value="UniProtKB-SubCell"/>
</dbReference>
<evidence type="ECO:0000256" key="1">
    <source>
        <dbReference type="ARBA" id="ARBA00004571"/>
    </source>
</evidence>
<keyword evidence="4" id="KW-0812">Transmembrane</keyword>
<evidence type="ECO:0000256" key="11">
    <source>
        <dbReference type="SAM" id="SignalP"/>
    </source>
</evidence>
<reference evidence="14" key="1">
    <citation type="submission" date="2016-07" db="EMBL/GenBank/DDBJ databases">
        <authorList>
            <person name="Florea S."/>
            <person name="Webb J.S."/>
            <person name="Jaromczyk J."/>
            <person name="Schardl C.L."/>
        </authorList>
    </citation>
    <scope>NUCLEOTIDE SEQUENCE [LARGE SCALE GENOMIC DNA]</scope>
    <source>
        <strain evidence="14">MV-1</strain>
    </source>
</reference>
<dbReference type="GO" id="GO:0015288">
    <property type="term" value="F:porin activity"/>
    <property type="evidence" value="ECO:0007669"/>
    <property type="project" value="UniProtKB-KW"/>
</dbReference>
<keyword evidence="5 11" id="KW-0732">Signal</keyword>
<dbReference type="Pfam" id="PF00691">
    <property type="entry name" value="OmpA"/>
    <property type="match status" value="1"/>
</dbReference>
<dbReference type="PANTHER" id="PTHR30329">
    <property type="entry name" value="STATOR ELEMENT OF FLAGELLAR MOTOR COMPLEX"/>
    <property type="match status" value="1"/>
</dbReference>
<feature type="signal peptide" evidence="11">
    <location>
        <begin position="1"/>
        <end position="24"/>
    </location>
</feature>
<dbReference type="Gene3D" id="3.30.1330.60">
    <property type="entry name" value="OmpA-like domain"/>
    <property type="match status" value="1"/>
</dbReference>
<dbReference type="InterPro" id="IPR006664">
    <property type="entry name" value="OMP_bac"/>
</dbReference>
<dbReference type="InterPro" id="IPR036737">
    <property type="entry name" value="OmpA-like_sf"/>
</dbReference>